<dbReference type="InterPro" id="IPR000045">
    <property type="entry name" value="Prepilin_IV_endopep_pep"/>
</dbReference>
<dbReference type="KEGG" id="dbr:Deba_1347"/>
<dbReference type="STRING" id="644282.Deba_1347"/>
<gene>
    <name evidence="4" type="ordered locus">Deba_1347</name>
</gene>
<dbReference type="PANTHER" id="PTHR30487">
    <property type="entry name" value="TYPE 4 PREPILIN-LIKE PROTEINS LEADER PEPTIDE-PROCESSING ENZYME"/>
    <property type="match status" value="1"/>
</dbReference>
<keyword evidence="2" id="KW-1133">Transmembrane helix</keyword>
<feature type="domain" description="Prepilin type IV endopeptidase peptidase" evidence="3">
    <location>
        <begin position="66"/>
        <end position="173"/>
    </location>
</feature>
<dbReference type="GO" id="GO:0004190">
    <property type="term" value="F:aspartic-type endopeptidase activity"/>
    <property type="evidence" value="ECO:0007669"/>
    <property type="project" value="InterPro"/>
</dbReference>
<dbReference type="PANTHER" id="PTHR30487:SF0">
    <property type="entry name" value="PREPILIN LEADER PEPTIDASE_N-METHYLTRANSFERASE-RELATED"/>
    <property type="match status" value="1"/>
</dbReference>
<dbReference type="InterPro" id="IPR050882">
    <property type="entry name" value="Prepilin_peptidase/N-MTase"/>
</dbReference>
<evidence type="ECO:0000256" key="1">
    <source>
        <dbReference type="ARBA" id="ARBA00005801"/>
    </source>
</evidence>
<keyword evidence="2" id="KW-0812">Transmembrane</keyword>
<reference evidence="4 5" key="1">
    <citation type="journal article" date="2010" name="Stand. Genomic Sci.">
        <title>Complete genome sequence of Desulfarculus baarsii type strain (2st14).</title>
        <authorList>
            <person name="Sun H."/>
            <person name="Spring S."/>
            <person name="Lapidus A."/>
            <person name="Davenport K."/>
            <person name="Del Rio T.G."/>
            <person name="Tice H."/>
            <person name="Nolan M."/>
            <person name="Copeland A."/>
            <person name="Cheng J.F."/>
            <person name="Lucas S."/>
            <person name="Tapia R."/>
            <person name="Goodwin L."/>
            <person name="Pitluck S."/>
            <person name="Ivanova N."/>
            <person name="Pagani I."/>
            <person name="Mavromatis K."/>
            <person name="Ovchinnikova G."/>
            <person name="Pati A."/>
            <person name="Chen A."/>
            <person name="Palaniappan K."/>
            <person name="Hauser L."/>
            <person name="Chang Y.J."/>
            <person name="Jeffries C.D."/>
            <person name="Detter J.C."/>
            <person name="Han C."/>
            <person name="Rohde M."/>
            <person name="Brambilla E."/>
            <person name="Goker M."/>
            <person name="Woyke T."/>
            <person name="Bristow J."/>
            <person name="Eisen J.A."/>
            <person name="Markowitz V."/>
            <person name="Hugenholtz P."/>
            <person name="Kyrpides N.C."/>
            <person name="Klenk H.P."/>
            <person name="Land M."/>
        </authorList>
    </citation>
    <scope>NUCLEOTIDE SEQUENCE [LARGE SCALE GENOMIC DNA]</scope>
    <source>
        <strain evidence="5">ATCC 33931 / DSM 2075 / LMG 7858 / VKM B-1802 / 2st14</strain>
    </source>
</reference>
<feature type="transmembrane region" description="Helical" evidence="2">
    <location>
        <begin position="36"/>
        <end position="54"/>
    </location>
</feature>
<feature type="transmembrane region" description="Helical" evidence="2">
    <location>
        <begin position="188"/>
        <end position="204"/>
    </location>
</feature>
<organism evidence="4 5">
    <name type="scientific">Desulfarculus baarsii (strain ATCC 33931 / DSM 2075 / LMG 7858 / VKM B-1802 / 2st14)</name>
    <dbReference type="NCBI Taxonomy" id="644282"/>
    <lineage>
        <taxon>Bacteria</taxon>
        <taxon>Pseudomonadati</taxon>
        <taxon>Thermodesulfobacteriota</taxon>
        <taxon>Desulfarculia</taxon>
        <taxon>Desulfarculales</taxon>
        <taxon>Desulfarculaceae</taxon>
        <taxon>Desulfarculus</taxon>
    </lineage>
</organism>
<dbReference type="Pfam" id="PF01478">
    <property type="entry name" value="Peptidase_A24"/>
    <property type="match status" value="1"/>
</dbReference>
<evidence type="ECO:0000256" key="2">
    <source>
        <dbReference type="SAM" id="Phobius"/>
    </source>
</evidence>
<dbReference type="Gene3D" id="1.20.120.1220">
    <property type="match status" value="1"/>
</dbReference>
<evidence type="ECO:0000313" key="4">
    <source>
        <dbReference type="EMBL" id="ADK84715.1"/>
    </source>
</evidence>
<evidence type="ECO:0000259" key="3">
    <source>
        <dbReference type="Pfam" id="PF01478"/>
    </source>
</evidence>
<feature type="transmembrane region" description="Helical" evidence="2">
    <location>
        <begin position="111"/>
        <end position="133"/>
    </location>
</feature>
<dbReference type="GO" id="GO:0005886">
    <property type="term" value="C:plasma membrane"/>
    <property type="evidence" value="ECO:0007669"/>
    <property type="project" value="TreeGrafter"/>
</dbReference>
<dbReference type="MEROPS" id="A24.019"/>
<comment type="similarity">
    <text evidence="1">Belongs to the peptidase A24 family.</text>
</comment>
<feature type="transmembrane region" description="Helical" evidence="2">
    <location>
        <begin position="145"/>
        <end position="176"/>
    </location>
</feature>
<name>E1QGM2_DESB2</name>
<accession>E1QGM2</accession>
<dbReference type="EMBL" id="CP002085">
    <property type="protein sequence ID" value="ADK84715.1"/>
    <property type="molecule type" value="Genomic_DNA"/>
</dbReference>
<keyword evidence="5" id="KW-1185">Reference proteome</keyword>
<protein>
    <submittedName>
        <fullName evidence="4">Peptidase A24A prepilin type IV</fullName>
    </submittedName>
</protein>
<dbReference type="Proteomes" id="UP000009047">
    <property type="component" value="Chromosome"/>
</dbReference>
<dbReference type="GO" id="GO:0006465">
    <property type="term" value="P:signal peptide processing"/>
    <property type="evidence" value="ECO:0007669"/>
    <property type="project" value="TreeGrafter"/>
</dbReference>
<sequence>MAGVSGAAVAGAALGPALHALARRLTGLRPRPAGPWLIWPCLLGALCLGAPLAVRGVGPTAALQAVVLCGLAVGALADAMAGIIPDAVNLALLALGVLAAPLLPSADWLTALIDGCVAAGLLAGLALAFARLAHRPGLGWGDVKLLGALGACLGLANALATLFLAAATALLWAGVVAAWRGWPSGRRLAFGPYLALWGGVALLVDPHHRPWLNLLLGAA</sequence>
<evidence type="ECO:0000313" key="5">
    <source>
        <dbReference type="Proteomes" id="UP000009047"/>
    </source>
</evidence>
<keyword evidence="2" id="KW-0472">Membrane</keyword>
<proteinExistence type="inferred from homology"/>
<feature type="transmembrane region" description="Helical" evidence="2">
    <location>
        <begin position="61"/>
        <end position="81"/>
    </location>
</feature>
<dbReference type="eggNOG" id="COG1989">
    <property type="taxonomic scope" value="Bacteria"/>
</dbReference>
<dbReference type="HOGENOM" id="CLU_1259734_0_0_7"/>
<dbReference type="AlphaFoldDB" id="E1QGM2"/>